<dbReference type="RefSeq" id="WP_089791746.1">
    <property type="nucleotide sequence ID" value="NZ_FOIU01000001.1"/>
</dbReference>
<keyword evidence="1" id="KW-0812">Transmembrane</keyword>
<name>A0A1I0QFU2_9FLAO</name>
<keyword evidence="1" id="KW-0472">Membrane</keyword>
<organism evidence="2 3">
    <name type="scientific">Chryseobacterium wanjuense</name>
    <dbReference type="NCBI Taxonomy" id="356305"/>
    <lineage>
        <taxon>Bacteria</taxon>
        <taxon>Pseudomonadati</taxon>
        <taxon>Bacteroidota</taxon>
        <taxon>Flavobacteriia</taxon>
        <taxon>Flavobacteriales</taxon>
        <taxon>Weeksellaceae</taxon>
        <taxon>Chryseobacterium group</taxon>
        <taxon>Chryseobacterium</taxon>
    </lineage>
</organism>
<evidence type="ECO:0000256" key="1">
    <source>
        <dbReference type="SAM" id="Phobius"/>
    </source>
</evidence>
<feature type="transmembrane region" description="Helical" evidence="1">
    <location>
        <begin position="7"/>
        <end position="27"/>
    </location>
</feature>
<dbReference type="EMBL" id="FOIU01000001">
    <property type="protein sequence ID" value="SEW25783.1"/>
    <property type="molecule type" value="Genomic_DNA"/>
</dbReference>
<accession>A0A1I0QFU2</accession>
<proteinExistence type="predicted"/>
<sequence>MSSNDSGGCFIVIAVILAIFGVVLLLGEGCKEFKHEYYNDPGGVIRGIFILAAVAFVIHYIAKKVKN</sequence>
<keyword evidence="1" id="KW-1133">Transmembrane helix</keyword>
<evidence type="ECO:0000313" key="3">
    <source>
        <dbReference type="Proteomes" id="UP000199469"/>
    </source>
</evidence>
<protein>
    <submittedName>
        <fullName evidence="2">Uncharacterized protein</fullName>
    </submittedName>
</protein>
<keyword evidence="3" id="KW-1185">Reference proteome</keyword>
<dbReference type="AlphaFoldDB" id="A0A1I0QFU2"/>
<gene>
    <name evidence="2" type="ORF">SAMN05421841_1872</name>
</gene>
<dbReference type="Proteomes" id="UP000199469">
    <property type="component" value="Unassembled WGS sequence"/>
</dbReference>
<dbReference type="OrthoDB" id="7347875at2"/>
<evidence type="ECO:0000313" key="2">
    <source>
        <dbReference type="EMBL" id="SEW25783.1"/>
    </source>
</evidence>
<reference evidence="3" key="1">
    <citation type="submission" date="2016-10" db="EMBL/GenBank/DDBJ databases">
        <authorList>
            <person name="Varghese N."/>
            <person name="Submissions S."/>
        </authorList>
    </citation>
    <scope>NUCLEOTIDE SEQUENCE [LARGE SCALE GENOMIC DNA]</scope>
    <source>
        <strain evidence="3">DSM 17724</strain>
    </source>
</reference>
<feature type="transmembrane region" description="Helical" evidence="1">
    <location>
        <begin position="43"/>
        <end position="62"/>
    </location>
</feature>